<protein>
    <submittedName>
        <fullName evidence="6">FAD/NAD(P)-binding domain-containing protein</fullName>
    </submittedName>
</protein>
<name>A0A4S8L1J6_DENBC</name>
<dbReference type="SUPFAM" id="SSF51905">
    <property type="entry name" value="FAD/NAD(P)-binding domain"/>
    <property type="match status" value="1"/>
</dbReference>
<keyword evidence="4" id="KW-0560">Oxidoreductase</keyword>
<dbReference type="InterPro" id="IPR036188">
    <property type="entry name" value="FAD/NAD-bd_sf"/>
</dbReference>
<feature type="signal peptide" evidence="5">
    <location>
        <begin position="1"/>
        <end position="27"/>
    </location>
</feature>
<dbReference type="PANTHER" id="PTHR23023">
    <property type="entry name" value="DIMETHYLANILINE MONOOXYGENASE"/>
    <property type="match status" value="1"/>
</dbReference>
<dbReference type="Proteomes" id="UP000297245">
    <property type="component" value="Unassembled WGS sequence"/>
</dbReference>
<evidence type="ECO:0000256" key="2">
    <source>
        <dbReference type="ARBA" id="ARBA00022630"/>
    </source>
</evidence>
<dbReference type="OrthoDB" id="66881at2759"/>
<evidence type="ECO:0000313" key="7">
    <source>
        <dbReference type="Proteomes" id="UP000297245"/>
    </source>
</evidence>
<keyword evidence="2" id="KW-0285">Flavoprotein</keyword>
<gene>
    <name evidence="6" type="ORF">K435DRAFT_844431</name>
</gene>
<evidence type="ECO:0000256" key="4">
    <source>
        <dbReference type="ARBA" id="ARBA00023002"/>
    </source>
</evidence>
<evidence type="ECO:0000256" key="1">
    <source>
        <dbReference type="ARBA" id="ARBA00009183"/>
    </source>
</evidence>
<dbReference type="Pfam" id="PF13450">
    <property type="entry name" value="NAD_binding_8"/>
    <property type="match status" value="1"/>
</dbReference>
<reference evidence="6 7" key="1">
    <citation type="journal article" date="2019" name="Nat. Ecol. Evol.">
        <title>Megaphylogeny resolves global patterns of mushroom evolution.</title>
        <authorList>
            <person name="Varga T."/>
            <person name="Krizsan K."/>
            <person name="Foldi C."/>
            <person name="Dima B."/>
            <person name="Sanchez-Garcia M."/>
            <person name="Sanchez-Ramirez S."/>
            <person name="Szollosi G.J."/>
            <person name="Szarkandi J.G."/>
            <person name="Papp V."/>
            <person name="Albert L."/>
            <person name="Andreopoulos W."/>
            <person name="Angelini C."/>
            <person name="Antonin V."/>
            <person name="Barry K.W."/>
            <person name="Bougher N.L."/>
            <person name="Buchanan P."/>
            <person name="Buyck B."/>
            <person name="Bense V."/>
            <person name="Catcheside P."/>
            <person name="Chovatia M."/>
            <person name="Cooper J."/>
            <person name="Damon W."/>
            <person name="Desjardin D."/>
            <person name="Finy P."/>
            <person name="Geml J."/>
            <person name="Haridas S."/>
            <person name="Hughes K."/>
            <person name="Justo A."/>
            <person name="Karasinski D."/>
            <person name="Kautmanova I."/>
            <person name="Kiss B."/>
            <person name="Kocsube S."/>
            <person name="Kotiranta H."/>
            <person name="LaButti K.M."/>
            <person name="Lechner B.E."/>
            <person name="Liimatainen K."/>
            <person name="Lipzen A."/>
            <person name="Lukacs Z."/>
            <person name="Mihaltcheva S."/>
            <person name="Morgado L.N."/>
            <person name="Niskanen T."/>
            <person name="Noordeloos M.E."/>
            <person name="Ohm R.A."/>
            <person name="Ortiz-Santana B."/>
            <person name="Ovrebo C."/>
            <person name="Racz N."/>
            <person name="Riley R."/>
            <person name="Savchenko A."/>
            <person name="Shiryaev A."/>
            <person name="Soop K."/>
            <person name="Spirin V."/>
            <person name="Szebenyi C."/>
            <person name="Tomsovsky M."/>
            <person name="Tulloss R.E."/>
            <person name="Uehling J."/>
            <person name="Grigoriev I.V."/>
            <person name="Vagvolgyi C."/>
            <person name="Papp T."/>
            <person name="Martin F.M."/>
            <person name="Miettinen O."/>
            <person name="Hibbett D.S."/>
            <person name="Nagy L.G."/>
        </authorList>
    </citation>
    <scope>NUCLEOTIDE SEQUENCE [LARGE SCALE GENOMIC DNA]</scope>
    <source>
        <strain evidence="6 7">CBS 962.96</strain>
    </source>
</reference>
<dbReference type="Gene3D" id="3.50.50.60">
    <property type="entry name" value="FAD/NAD(P)-binding domain"/>
    <property type="match status" value="2"/>
</dbReference>
<dbReference type="GO" id="GO:0004499">
    <property type="term" value="F:N,N-dimethylaniline monooxygenase activity"/>
    <property type="evidence" value="ECO:0007669"/>
    <property type="project" value="InterPro"/>
</dbReference>
<dbReference type="GO" id="GO:0050661">
    <property type="term" value="F:NADP binding"/>
    <property type="evidence" value="ECO:0007669"/>
    <property type="project" value="InterPro"/>
</dbReference>
<accession>A0A4S8L1J6</accession>
<dbReference type="GO" id="GO:0050660">
    <property type="term" value="F:flavin adenine dinucleotide binding"/>
    <property type="evidence" value="ECO:0007669"/>
    <property type="project" value="InterPro"/>
</dbReference>
<sequence length="609" mass="68967">MNLRITTATLAFAAFALIVDSGSLVHAQSQQQPFILNHDTPLRDNAFYEFKWPVKKVGVIGAGVGRLITYRTLTQAGYEVHLYERDHHPGGNWHYTAETPFDAPIPNLEPVLADFSPTLPPEGKVLPFEQVWEDVGEDRVSRERREFRGPKPIWDGLRSNAPKVIQQIRELPWPEDLPWDISAIQLQGYLRAFASYHGINANDENANVFYSTRVELVEKRYDEKTGERRGWRLTLKGFEELENEKGKGEGKKGFRVKWWTEDVDAIVVASGRYNAPNVPAIPGVEEWNQRFPGTITHSRVYKRPEGFENKTVLIIGAATSGAEISAEISPFAKKVYLSTRPHNDPHPQYPADLPILTYAPDNVTLVPEIKSFNLLDSTRDVREGVVEFVNGTKLRGIDHIIMSTGYRYSFPFFPQYHNASLKGNETASGDGPQPLVTDGSHIRSLHLDSVYIEEPTVGFINMNLGIQSFTYSEYQAVALASVWKGHAKIPTTERMWELYEKRLKDFGGSFDKHWLYLGSDGTNAMMNYFAAWVNEATVRYDGKVIDGPSKSAQEMGAIWSKARFSHKLPDTGSRIPGLQSGREVWQDASLTDEEMRTKMAVEMMYNDMW</sequence>
<dbReference type="AlphaFoldDB" id="A0A4S8L1J6"/>
<feature type="chain" id="PRO_5020182051" evidence="5">
    <location>
        <begin position="28"/>
        <end position="609"/>
    </location>
</feature>
<keyword evidence="7" id="KW-1185">Reference proteome</keyword>
<keyword evidence="3" id="KW-0274">FAD</keyword>
<proteinExistence type="inferred from homology"/>
<dbReference type="InterPro" id="IPR020946">
    <property type="entry name" value="Flavin_mOase-like"/>
</dbReference>
<organism evidence="6 7">
    <name type="scientific">Dendrothele bispora (strain CBS 962.96)</name>
    <dbReference type="NCBI Taxonomy" id="1314807"/>
    <lineage>
        <taxon>Eukaryota</taxon>
        <taxon>Fungi</taxon>
        <taxon>Dikarya</taxon>
        <taxon>Basidiomycota</taxon>
        <taxon>Agaricomycotina</taxon>
        <taxon>Agaricomycetes</taxon>
        <taxon>Agaricomycetidae</taxon>
        <taxon>Agaricales</taxon>
        <taxon>Agaricales incertae sedis</taxon>
        <taxon>Dendrothele</taxon>
    </lineage>
</organism>
<dbReference type="Pfam" id="PF00743">
    <property type="entry name" value="FMO-like"/>
    <property type="match status" value="1"/>
</dbReference>
<evidence type="ECO:0000256" key="5">
    <source>
        <dbReference type="SAM" id="SignalP"/>
    </source>
</evidence>
<evidence type="ECO:0000256" key="3">
    <source>
        <dbReference type="ARBA" id="ARBA00022827"/>
    </source>
</evidence>
<comment type="similarity">
    <text evidence="1">Belongs to the FMO family.</text>
</comment>
<keyword evidence="5" id="KW-0732">Signal</keyword>
<dbReference type="InterPro" id="IPR050346">
    <property type="entry name" value="FMO-like"/>
</dbReference>
<evidence type="ECO:0000313" key="6">
    <source>
        <dbReference type="EMBL" id="THU82287.1"/>
    </source>
</evidence>
<dbReference type="EMBL" id="ML179742">
    <property type="protein sequence ID" value="THU82287.1"/>
    <property type="molecule type" value="Genomic_DNA"/>
</dbReference>